<protein>
    <recommendedName>
        <fullName evidence="3">Ubiquitin-like protease family profile domain-containing protein</fullName>
    </recommendedName>
</protein>
<sequence>MTLREGDIKPIVEFHLAIDFSVMFKLSFLTKWTTALVSKVRILDFIRTCGWWDCDISSDTGLLREPTQTVRREKDLYKRVGEAVSRSDVCFMPVCGDAHWSLIELVNLESGLRERLLTAPQKTDGGARILFIDSIGNTSPPKELSENVLYYLRGCYPARFRPSPKAIQDRVACHSFTCQRQTRLECGFCV</sequence>
<gene>
    <name evidence="1" type="ORF">BWQ96_08311</name>
</gene>
<comment type="caution">
    <text evidence="1">The sequence shown here is derived from an EMBL/GenBank/DDBJ whole genome shotgun (WGS) entry which is preliminary data.</text>
</comment>
<dbReference type="Proteomes" id="UP000247409">
    <property type="component" value="Unassembled WGS sequence"/>
</dbReference>
<keyword evidence="2" id="KW-1185">Reference proteome</keyword>
<organism evidence="1 2">
    <name type="scientific">Gracilariopsis chorda</name>
    <dbReference type="NCBI Taxonomy" id="448386"/>
    <lineage>
        <taxon>Eukaryota</taxon>
        <taxon>Rhodophyta</taxon>
        <taxon>Florideophyceae</taxon>
        <taxon>Rhodymeniophycidae</taxon>
        <taxon>Gracilariales</taxon>
        <taxon>Gracilariaceae</taxon>
        <taxon>Gracilariopsis</taxon>
    </lineage>
</organism>
<name>A0A2V3IIP9_9FLOR</name>
<dbReference type="InterPro" id="IPR038765">
    <property type="entry name" value="Papain-like_cys_pep_sf"/>
</dbReference>
<dbReference type="AlphaFoldDB" id="A0A2V3IIP9"/>
<evidence type="ECO:0000313" key="2">
    <source>
        <dbReference type="Proteomes" id="UP000247409"/>
    </source>
</evidence>
<reference evidence="1 2" key="1">
    <citation type="journal article" date="2018" name="Mol. Biol. Evol.">
        <title>Analysis of the draft genome of the red seaweed Gracilariopsis chorda provides insights into genome size evolution in Rhodophyta.</title>
        <authorList>
            <person name="Lee J."/>
            <person name="Yang E.C."/>
            <person name="Graf L."/>
            <person name="Yang J.H."/>
            <person name="Qiu H."/>
            <person name="Zel Zion U."/>
            <person name="Chan C.X."/>
            <person name="Stephens T.G."/>
            <person name="Weber A.P.M."/>
            <person name="Boo G.H."/>
            <person name="Boo S.M."/>
            <person name="Kim K.M."/>
            <person name="Shin Y."/>
            <person name="Jung M."/>
            <person name="Lee S.J."/>
            <person name="Yim H.S."/>
            <person name="Lee J.H."/>
            <person name="Bhattacharya D."/>
            <person name="Yoon H.S."/>
        </authorList>
    </citation>
    <scope>NUCLEOTIDE SEQUENCE [LARGE SCALE GENOMIC DNA]</scope>
    <source>
        <strain evidence="1 2">SKKU-2015</strain>
        <tissue evidence="1">Whole body</tissue>
    </source>
</reference>
<dbReference type="Gene3D" id="3.40.395.10">
    <property type="entry name" value="Adenoviral Proteinase, Chain A"/>
    <property type="match status" value="1"/>
</dbReference>
<dbReference type="EMBL" id="NBIV01000182">
    <property type="protein sequence ID" value="PXF41957.1"/>
    <property type="molecule type" value="Genomic_DNA"/>
</dbReference>
<evidence type="ECO:0000313" key="1">
    <source>
        <dbReference type="EMBL" id="PXF41957.1"/>
    </source>
</evidence>
<dbReference type="SUPFAM" id="SSF54001">
    <property type="entry name" value="Cysteine proteinases"/>
    <property type="match status" value="1"/>
</dbReference>
<accession>A0A2V3IIP9</accession>
<evidence type="ECO:0008006" key="3">
    <source>
        <dbReference type="Google" id="ProtNLM"/>
    </source>
</evidence>
<proteinExistence type="predicted"/>